<dbReference type="InterPro" id="IPR002742">
    <property type="entry name" value="Desulfoferrodoxin_Fe-bd_dom"/>
</dbReference>
<evidence type="ECO:0000313" key="4">
    <source>
        <dbReference type="Proteomes" id="UP001519342"/>
    </source>
</evidence>
<dbReference type="Gene3D" id="2.60.40.730">
    <property type="entry name" value="SOR catalytic domain"/>
    <property type="match status" value="1"/>
</dbReference>
<dbReference type="RefSeq" id="WP_209510510.1">
    <property type="nucleotide sequence ID" value="NZ_JAGGKS010000001.1"/>
</dbReference>
<name>A0ABS4GAR3_9FIRM</name>
<organism evidence="3 4">
    <name type="scientific">Sedimentibacter acidaminivorans</name>
    <dbReference type="NCBI Taxonomy" id="913099"/>
    <lineage>
        <taxon>Bacteria</taxon>
        <taxon>Bacillati</taxon>
        <taxon>Bacillota</taxon>
        <taxon>Tissierellia</taxon>
        <taxon>Sedimentibacter</taxon>
    </lineage>
</organism>
<reference evidence="3 4" key="1">
    <citation type="submission" date="2021-03" db="EMBL/GenBank/DDBJ databases">
        <title>Genomic Encyclopedia of Type Strains, Phase IV (KMG-IV): sequencing the most valuable type-strain genomes for metagenomic binning, comparative biology and taxonomic classification.</title>
        <authorList>
            <person name="Goeker M."/>
        </authorList>
    </citation>
    <scope>NUCLEOTIDE SEQUENCE [LARGE SCALE GENOMIC DNA]</scope>
    <source>
        <strain evidence="3 4">DSM 24004</strain>
    </source>
</reference>
<evidence type="ECO:0000313" key="3">
    <source>
        <dbReference type="EMBL" id="MBP1924773.1"/>
    </source>
</evidence>
<dbReference type="EMBL" id="JAGGKS010000001">
    <property type="protein sequence ID" value="MBP1924773.1"/>
    <property type="molecule type" value="Genomic_DNA"/>
</dbReference>
<dbReference type="SMART" id="SM00530">
    <property type="entry name" value="HTH_XRE"/>
    <property type="match status" value="1"/>
</dbReference>
<keyword evidence="1" id="KW-0238">DNA-binding</keyword>
<keyword evidence="4" id="KW-1185">Reference proteome</keyword>
<dbReference type="SUPFAM" id="SSF47413">
    <property type="entry name" value="lambda repressor-like DNA-binding domains"/>
    <property type="match status" value="1"/>
</dbReference>
<comment type="caution">
    <text evidence="3">The sequence shown here is derived from an EMBL/GenBank/DDBJ whole genome shotgun (WGS) entry which is preliminary data.</text>
</comment>
<dbReference type="InterPro" id="IPR036073">
    <property type="entry name" value="Desulfoferrodoxin_Fe-bd_dom_sf"/>
</dbReference>
<dbReference type="PROSITE" id="PS50943">
    <property type="entry name" value="HTH_CROC1"/>
    <property type="match status" value="1"/>
</dbReference>
<dbReference type="InterPro" id="IPR010982">
    <property type="entry name" value="Lambda_DNA-bd_dom_sf"/>
</dbReference>
<dbReference type="Pfam" id="PF01880">
    <property type="entry name" value="Desulfoferrodox"/>
    <property type="match status" value="1"/>
</dbReference>
<dbReference type="PANTHER" id="PTHR46558">
    <property type="entry name" value="TRACRIPTIONAL REGULATORY PROTEIN-RELATED-RELATED"/>
    <property type="match status" value="1"/>
</dbReference>
<dbReference type="Gene3D" id="1.10.260.40">
    <property type="entry name" value="lambda repressor-like DNA-binding domains"/>
    <property type="match status" value="1"/>
</dbReference>
<dbReference type="SUPFAM" id="SSF49367">
    <property type="entry name" value="Superoxide reductase-like"/>
    <property type="match status" value="1"/>
</dbReference>
<evidence type="ECO:0000259" key="2">
    <source>
        <dbReference type="PROSITE" id="PS50943"/>
    </source>
</evidence>
<dbReference type="CDD" id="cd00093">
    <property type="entry name" value="HTH_XRE"/>
    <property type="match status" value="1"/>
</dbReference>
<proteinExistence type="predicted"/>
<evidence type="ECO:0000256" key="1">
    <source>
        <dbReference type="ARBA" id="ARBA00023125"/>
    </source>
</evidence>
<dbReference type="Proteomes" id="UP001519342">
    <property type="component" value="Unassembled WGS sequence"/>
</dbReference>
<accession>A0ABS4GAR3</accession>
<dbReference type="PANTHER" id="PTHR46558:SF11">
    <property type="entry name" value="HTH-TYPE TRANSCRIPTIONAL REGULATOR XRE"/>
    <property type="match status" value="1"/>
</dbReference>
<gene>
    <name evidence="3" type="ORF">J2Z76_000626</name>
</gene>
<protein>
    <submittedName>
        <fullName evidence="3">Desulfoferrodoxin (Superoxide reductase-like protein)/DNA-binding XRE family transcriptional regulator</fullName>
    </submittedName>
</protein>
<dbReference type="Pfam" id="PF01381">
    <property type="entry name" value="HTH_3"/>
    <property type="match status" value="1"/>
</dbReference>
<sequence length="210" mass="23770">MDCAKVGKLILQLRKEKGLTQKNVAEALNISNKTISKWECGMGCPDASLWSELSGILGVDIQKMLEGELNPNSPDHGNIRRVKFYVCPLCGNILVSTSPASIFCCGRKLTALIPKKIKGHSLDIQVMDIDYYISFNHEMNKSHFISFVAYVADDKVLLNRLYPEQISAVRFPMMHGTGKLYAYCNHHGLWEQSILDKYCMKFVENMFKLT</sequence>
<dbReference type="SUPFAM" id="SSF57802">
    <property type="entry name" value="Rubredoxin-like"/>
    <property type="match status" value="1"/>
</dbReference>
<dbReference type="InterPro" id="IPR001387">
    <property type="entry name" value="Cro/C1-type_HTH"/>
</dbReference>
<feature type="domain" description="HTH cro/C1-type" evidence="2">
    <location>
        <begin position="10"/>
        <end position="64"/>
    </location>
</feature>